<feature type="non-terminal residue" evidence="1">
    <location>
        <position position="42"/>
    </location>
</feature>
<gene>
    <name evidence="1" type="ORF">S01H1_40492</name>
</gene>
<dbReference type="EMBL" id="BARS01025642">
    <property type="protein sequence ID" value="GAG06468.1"/>
    <property type="molecule type" value="Genomic_DNA"/>
</dbReference>
<reference evidence="1" key="1">
    <citation type="journal article" date="2014" name="Front. Microbiol.">
        <title>High frequency of phylogenetically diverse reductive dehalogenase-homologous genes in deep subseafloor sedimentary metagenomes.</title>
        <authorList>
            <person name="Kawai M."/>
            <person name="Futagami T."/>
            <person name="Toyoda A."/>
            <person name="Takaki Y."/>
            <person name="Nishi S."/>
            <person name="Hori S."/>
            <person name="Arai W."/>
            <person name="Tsubouchi T."/>
            <person name="Morono Y."/>
            <person name="Uchiyama I."/>
            <person name="Ito T."/>
            <person name="Fujiyama A."/>
            <person name="Inagaki F."/>
            <person name="Takami H."/>
        </authorList>
    </citation>
    <scope>NUCLEOTIDE SEQUENCE</scope>
    <source>
        <strain evidence="1">Expedition CK06-06</strain>
    </source>
</reference>
<protein>
    <submittedName>
        <fullName evidence="1">Uncharacterized protein</fullName>
    </submittedName>
</protein>
<accession>X0V1U9</accession>
<dbReference type="AlphaFoldDB" id="X0V1U9"/>
<proteinExistence type="predicted"/>
<organism evidence="1">
    <name type="scientific">marine sediment metagenome</name>
    <dbReference type="NCBI Taxonomy" id="412755"/>
    <lineage>
        <taxon>unclassified sequences</taxon>
        <taxon>metagenomes</taxon>
        <taxon>ecological metagenomes</taxon>
    </lineage>
</organism>
<comment type="caution">
    <text evidence="1">The sequence shown here is derived from an EMBL/GenBank/DDBJ whole genome shotgun (WGS) entry which is preliminary data.</text>
</comment>
<sequence>MKLEDIWDKVKKILEEDPVLSLYIKVVYSGTRDNIPVNNFPC</sequence>
<evidence type="ECO:0000313" key="1">
    <source>
        <dbReference type="EMBL" id="GAG06468.1"/>
    </source>
</evidence>
<name>X0V1U9_9ZZZZ</name>